<evidence type="ECO:0000313" key="3">
    <source>
        <dbReference type="Proteomes" id="UP001174936"/>
    </source>
</evidence>
<evidence type="ECO:0000256" key="1">
    <source>
        <dbReference type="SAM" id="MobiDB-lite"/>
    </source>
</evidence>
<dbReference type="Proteomes" id="UP001174936">
    <property type="component" value="Unassembled WGS sequence"/>
</dbReference>
<organism evidence="2 3">
    <name type="scientific">Cercophora newfieldiana</name>
    <dbReference type="NCBI Taxonomy" id="92897"/>
    <lineage>
        <taxon>Eukaryota</taxon>
        <taxon>Fungi</taxon>
        <taxon>Dikarya</taxon>
        <taxon>Ascomycota</taxon>
        <taxon>Pezizomycotina</taxon>
        <taxon>Sordariomycetes</taxon>
        <taxon>Sordariomycetidae</taxon>
        <taxon>Sordariales</taxon>
        <taxon>Lasiosphaeriaceae</taxon>
        <taxon>Cercophora</taxon>
    </lineage>
</organism>
<accession>A0AA39YQ57</accession>
<sequence length="221" mass="24886">MPKPLRSSNRIIKNAPSPGVDARPCDDLIAQQAGKPAGERMAACWNQSDAGRERSIGVAVTLSRRIPTGRLQANTPSYPEGCYRQADRLNKEVAALHGRRIREGRRLGQHCSCLRKENPLVHSTPFVVRSPGYRRFDGGVSRPRFRRCQIMWKQSSPPSDVLTSGVGFPRRGQVTTARSAPSLDPFRARNERNIGIRAVIAQIWDRWIQRRRVWVNMALAI</sequence>
<keyword evidence="3" id="KW-1185">Reference proteome</keyword>
<reference evidence="2" key="1">
    <citation type="submission" date="2023-06" db="EMBL/GenBank/DDBJ databases">
        <title>Genome-scale phylogeny and comparative genomics of the fungal order Sordariales.</title>
        <authorList>
            <consortium name="Lawrence Berkeley National Laboratory"/>
            <person name="Hensen N."/>
            <person name="Bonometti L."/>
            <person name="Westerberg I."/>
            <person name="Brannstrom I.O."/>
            <person name="Guillou S."/>
            <person name="Cros-Aarteil S."/>
            <person name="Calhoun S."/>
            <person name="Haridas S."/>
            <person name="Kuo A."/>
            <person name="Mondo S."/>
            <person name="Pangilinan J."/>
            <person name="Riley R."/>
            <person name="Labutti K."/>
            <person name="Andreopoulos B."/>
            <person name="Lipzen A."/>
            <person name="Chen C."/>
            <person name="Yanf M."/>
            <person name="Daum C."/>
            <person name="Ng V."/>
            <person name="Clum A."/>
            <person name="Steindorff A."/>
            <person name="Ohm R."/>
            <person name="Martin F."/>
            <person name="Silar P."/>
            <person name="Natvig D."/>
            <person name="Lalanne C."/>
            <person name="Gautier V."/>
            <person name="Ament-Velasquez S.L."/>
            <person name="Kruys A."/>
            <person name="Hutchinson M.I."/>
            <person name="Powell A.J."/>
            <person name="Barry K."/>
            <person name="Miller A.N."/>
            <person name="Grigoriev I.V."/>
            <person name="Debuchy R."/>
            <person name="Gladieux P."/>
            <person name="Thoren M.H."/>
            <person name="Johannesson H."/>
        </authorList>
    </citation>
    <scope>NUCLEOTIDE SEQUENCE</scope>
    <source>
        <strain evidence="2">SMH2532-1</strain>
    </source>
</reference>
<evidence type="ECO:0000313" key="2">
    <source>
        <dbReference type="EMBL" id="KAK0655751.1"/>
    </source>
</evidence>
<comment type="caution">
    <text evidence="2">The sequence shown here is derived from an EMBL/GenBank/DDBJ whole genome shotgun (WGS) entry which is preliminary data.</text>
</comment>
<dbReference type="EMBL" id="JAULSV010000001">
    <property type="protein sequence ID" value="KAK0655751.1"/>
    <property type="molecule type" value="Genomic_DNA"/>
</dbReference>
<name>A0AA39YQ57_9PEZI</name>
<feature type="region of interest" description="Disordered" evidence="1">
    <location>
        <begin position="1"/>
        <end position="25"/>
    </location>
</feature>
<proteinExistence type="predicted"/>
<dbReference type="AlphaFoldDB" id="A0AA39YQ57"/>
<feature type="compositionally biased region" description="Polar residues" evidence="1">
    <location>
        <begin position="1"/>
        <end position="11"/>
    </location>
</feature>
<gene>
    <name evidence="2" type="ORF">B0T16DRAFT_17762</name>
</gene>
<protein>
    <submittedName>
        <fullName evidence="2">Uncharacterized protein</fullName>
    </submittedName>
</protein>